<name>A0AA39QQ01_9LECA</name>
<evidence type="ECO:0000256" key="1">
    <source>
        <dbReference type="SAM" id="MobiDB-lite"/>
    </source>
</evidence>
<protein>
    <recommendedName>
        <fullName evidence="2">Thioester reductase (TE) domain-containing protein</fullName>
    </recommendedName>
</protein>
<feature type="region of interest" description="Disordered" evidence="1">
    <location>
        <begin position="28"/>
        <end position="48"/>
    </location>
</feature>
<dbReference type="SUPFAM" id="SSF51735">
    <property type="entry name" value="NAD(P)-binding Rossmann-fold domains"/>
    <property type="match status" value="1"/>
</dbReference>
<organism evidence="3 4">
    <name type="scientific">Cladonia borealis</name>
    <dbReference type="NCBI Taxonomy" id="184061"/>
    <lineage>
        <taxon>Eukaryota</taxon>
        <taxon>Fungi</taxon>
        <taxon>Dikarya</taxon>
        <taxon>Ascomycota</taxon>
        <taxon>Pezizomycotina</taxon>
        <taxon>Lecanoromycetes</taxon>
        <taxon>OSLEUM clade</taxon>
        <taxon>Lecanoromycetidae</taxon>
        <taxon>Lecanorales</taxon>
        <taxon>Lecanorineae</taxon>
        <taxon>Cladoniaceae</taxon>
        <taxon>Cladonia</taxon>
    </lineage>
</organism>
<dbReference type="Proteomes" id="UP001166286">
    <property type="component" value="Unassembled WGS sequence"/>
</dbReference>
<evidence type="ECO:0000313" key="3">
    <source>
        <dbReference type="EMBL" id="KAK0506977.1"/>
    </source>
</evidence>
<feature type="compositionally biased region" description="Polar residues" evidence="1">
    <location>
        <begin position="34"/>
        <end position="48"/>
    </location>
</feature>
<dbReference type="EMBL" id="JAFEKC020000026">
    <property type="protein sequence ID" value="KAK0506977.1"/>
    <property type="molecule type" value="Genomic_DNA"/>
</dbReference>
<dbReference type="Gene3D" id="3.40.50.720">
    <property type="entry name" value="NAD(P)-binding Rossmann-like Domain"/>
    <property type="match status" value="1"/>
</dbReference>
<dbReference type="AlphaFoldDB" id="A0AA39QQ01"/>
<dbReference type="Pfam" id="PF07993">
    <property type="entry name" value="NAD_binding_4"/>
    <property type="match status" value="1"/>
</dbReference>
<evidence type="ECO:0000259" key="2">
    <source>
        <dbReference type="Pfam" id="PF07993"/>
    </source>
</evidence>
<gene>
    <name evidence="3" type="ORF">JMJ35_010677</name>
</gene>
<reference evidence="3" key="1">
    <citation type="submission" date="2023-03" db="EMBL/GenBank/DDBJ databases">
        <title>Complete genome of Cladonia borealis.</title>
        <authorList>
            <person name="Park H."/>
        </authorList>
    </citation>
    <scope>NUCLEOTIDE SEQUENCE</scope>
    <source>
        <strain evidence="3">ANT050790</strain>
    </source>
</reference>
<sequence>MACQIDQGLSYEVEADAIDWDKETALPHDLPDQSIETTHPSTYTSPKRNANPKVVVLTGATGQLGRALLDELIAEPLIDHVHCIGVRKIRNRNNLVAFDKNKVTVHEGDLVLPDLGLSEDVAAAVFGAVHAVIHNGADMSYLKTGRRSVPFHYVSTVSVGNIPAAALANSAVITAGTSDDDSAPVTPEAHDIERSGFVFRPVSVAKYPPPSVVSSSNIARTAHGYVATKWASEVFLEHLHERYPDWPIVIHRPTLMVRQGPEAPWSGHSKEEVSDVELDLRENLRQYSSLLHAIPIAPAIADKRMNVSGAFDIVSLSEVAREMVDTLRRGTMVAREERVIEGVRFFHHNGGMDLPLDDLRSLVARAEHHEDVGVMDLMRWARKAGDLGMHSTMIAIFERLAAAEGQLVFPRIAR</sequence>
<dbReference type="InterPro" id="IPR036291">
    <property type="entry name" value="NAD(P)-bd_dom_sf"/>
</dbReference>
<accession>A0AA39QQ01</accession>
<feature type="domain" description="Thioester reductase (TE)" evidence="2">
    <location>
        <begin position="57"/>
        <end position="258"/>
    </location>
</feature>
<comment type="caution">
    <text evidence="3">The sequence shown here is derived from an EMBL/GenBank/DDBJ whole genome shotgun (WGS) entry which is preliminary data.</text>
</comment>
<keyword evidence="4" id="KW-1185">Reference proteome</keyword>
<evidence type="ECO:0000313" key="4">
    <source>
        <dbReference type="Proteomes" id="UP001166286"/>
    </source>
</evidence>
<proteinExistence type="predicted"/>
<dbReference type="InterPro" id="IPR013120">
    <property type="entry name" value="FAR_NAD-bd"/>
</dbReference>